<organism evidence="2 3">
    <name type="scientific">Amanita muscaria (strain Koide BX008)</name>
    <dbReference type="NCBI Taxonomy" id="946122"/>
    <lineage>
        <taxon>Eukaryota</taxon>
        <taxon>Fungi</taxon>
        <taxon>Dikarya</taxon>
        <taxon>Basidiomycota</taxon>
        <taxon>Agaricomycotina</taxon>
        <taxon>Agaricomycetes</taxon>
        <taxon>Agaricomycetidae</taxon>
        <taxon>Agaricales</taxon>
        <taxon>Pluteineae</taxon>
        <taxon>Amanitaceae</taxon>
        <taxon>Amanita</taxon>
    </lineage>
</organism>
<dbReference type="InterPro" id="IPR001680">
    <property type="entry name" value="WD40_rpt"/>
</dbReference>
<dbReference type="SMART" id="SM00320">
    <property type="entry name" value="WD40"/>
    <property type="match status" value="5"/>
</dbReference>
<keyword evidence="1" id="KW-0853">WD repeat</keyword>
<protein>
    <submittedName>
        <fullName evidence="2">Uncharacterized protein</fullName>
    </submittedName>
</protein>
<dbReference type="PROSITE" id="PS50082">
    <property type="entry name" value="WD_REPEATS_2"/>
    <property type="match status" value="1"/>
</dbReference>
<dbReference type="Pfam" id="PF00400">
    <property type="entry name" value="WD40"/>
    <property type="match status" value="2"/>
</dbReference>
<evidence type="ECO:0000313" key="2">
    <source>
        <dbReference type="EMBL" id="KIL55549.1"/>
    </source>
</evidence>
<dbReference type="EMBL" id="KN818502">
    <property type="protein sequence ID" value="KIL55549.1"/>
    <property type="molecule type" value="Genomic_DNA"/>
</dbReference>
<dbReference type="PANTHER" id="PTHR19879">
    <property type="entry name" value="TRANSCRIPTION INITIATION FACTOR TFIID"/>
    <property type="match status" value="1"/>
</dbReference>
<sequence length="372" mass="40907">KLYNANTHSFIHTLPLHRDGGDIPPAFSPDCTRLAIEDAWGNVNLWDLRGIDASSPPSKGNATAAITALTLSRDCSRLACGFLDGTVELWETSPTKRRIDLLGPLPLRSKTENCFFRIFRRSPPTPPTPPTPRHTNSVRALGFDPDGRLFASGSDDGTIKLWNGGDGILRGTIKVPGGLEAVALSNTVLVAGGRNVTLWSLDTLRPIHTFYDRASKVSIAENSTLIAVCFDSFVTLFDVVNHTTIRTFDDDSFDIHTMSFLPDSSHLVVQSSKGVFRSFNLINNHTTEDPTLEHLVQLPNTPLWHGVPIWHCQNEGQHYFAASFSQHTSPVPVLWIPKQISVTKWTQGSSMIALGCEDGRVILLRLPTSHVS</sequence>
<feature type="repeat" description="WD" evidence="1">
    <location>
        <begin position="131"/>
        <end position="163"/>
    </location>
</feature>
<evidence type="ECO:0000256" key="1">
    <source>
        <dbReference type="PROSITE-ProRule" id="PRU00221"/>
    </source>
</evidence>
<dbReference type="SUPFAM" id="SSF50978">
    <property type="entry name" value="WD40 repeat-like"/>
    <property type="match status" value="1"/>
</dbReference>
<keyword evidence="3" id="KW-1185">Reference proteome</keyword>
<dbReference type="OrthoDB" id="3203311at2759"/>
<dbReference type="InterPro" id="IPR015943">
    <property type="entry name" value="WD40/YVTN_repeat-like_dom_sf"/>
</dbReference>
<evidence type="ECO:0000313" key="3">
    <source>
        <dbReference type="Proteomes" id="UP000054549"/>
    </source>
</evidence>
<dbReference type="PANTHER" id="PTHR19879:SF9">
    <property type="entry name" value="TRANSCRIPTION INITIATION FACTOR TFIID SUBUNIT 5"/>
    <property type="match status" value="1"/>
</dbReference>
<dbReference type="Proteomes" id="UP000054549">
    <property type="component" value="Unassembled WGS sequence"/>
</dbReference>
<dbReference type="Gene3D" id="2.130.10.10">
    <property type="entry name" value="YVTN repeat-like/Quinoprotein amine dehydrogenase"/>
    <property type="match status" value="2"/>
</dbReference>
<reference evidence="2 3" key="1">
    <citation type="submission" date="2014-04" db="EMBL/GenBank/DDBJ databases">
        <title>Evolutionary Origins and Diversification of the Mycorrhizal Mutualists.</title>
        <authorList>
            <consortium name="DOE Joint Genome Institute"/>
            <consortium name="Mycorrhizal Genomics Consortium"/>
            <person name="Kohler A."/>
            <person name="Kuo A."/>
            <person name="Nagy L.G."/>
            <person name="Floudas D."/>
            <person name="Copeland A."/>
            <person name="Barry K.W."/>
            <person name="Cichocki N."/>
            <person name="Veneault-Fourrey C."/>
            <person name="LaButti K."/>
            <person name="Lindquist E.A."/>
            <person name="Lipzen A."/>
            <person name="Lundell T."/>
            <person name="Morin E."/>
            <person name="Murat C."/>
            <person name="Riley R."/>
            <person name="Ohm R."/>
            <person name="Sun H."/>
            <person name="Tunlid A."/>
            <person name="Henrissat B."/>
            <person name="Grigoriev I.V."/>
            <person name="Hibbett D.S."/>
            <person name="Martin F."/>
        </authorList>
    </citation>
    <scope>NUCLEOTIDE SEQUENCE [LARGE SCALE GENOMIC DNA]</scope>
    <source>
        <strain evidence="2 3">Koide BX008</strain>
    </source>
</reference>
<dbReference type="HOGENOM" id="CLU_000288_6_19_1"/>
<dbReference type="AlphaFoldDB" id="A0A0C2SNK4"/>
<dbReference type="PROSITE" id="PS50294">
    <property type="entry name" value="WD_REPEATS_REGION"/>
    <property type="match status" value="1"/>
</dbReference>
<dbReference type="InterPro" id="IPR036322">
    <property type="entry name" value="WD40_repeat_dom_sf"/>
</dbReference>
<dbReference type="InParanoid" id="A0A0C2SNK4"/>
<proteinExistence type="predicted"/>
<accession>A0A0C2SNK4</accession>
<feature type="non-terminal residue" evidence="2">
    <location>
        <position position="1"/>
    </location>
</feature>
<name>A0A0C2SNK4_AMAMK</name>
<gene>
    <name evidence="2" type="ORF">M378DRAFT_173566</name>
</gene>
<dbReference type="STRING" id="946122.A0A0C2SNK4"/>